<protein>
    <submittedName>
        <fullName evidence="1">Uncharacterized protein</fullName>
    </submittedName>
</protein>
<evidence type="ECO:0000313" key="1">
    <source>
        <dbReference type="EMBL" id="MBB5746539.1"/>
    </source>
</evidence>
<gene>
    <name evidence="1" type="ORF">GGR13_002143</name>
</gene>
<name>A0A7W9CJC3_9CAUL</name>
<keyword evidence="2" id="KW-1185">Reference proteome</keyword>
<dbReference type="RefSeq" id="WP_281380576.1">
    <property type="nucleotide sequence ID" value="NZ_JACHOR010000003.1"/>
</dbReference>
<accession>A0A7W9CJC3</accession>
<comment type="caution">
    <text evidence="1">The sequence shown here is derived from an EMBL/GenBank/DDBJ whole genome shotgun (WGS) entry which is preliminary data.</text>
</comment>
<proteinExistence type="predicted"/>
<reference evidence="1 2" key="1">
    <citation type="submission" date="2020-08" db="EMBL/GenBank/DDBJ databases">
        <title>Genomic Encyclopedia of Type Strains, Phase IV (KMG-IV): sequencing the most valuable type-strain genomes for metagenomic binning, comparative biology and taxonomic classification.</title>
        <authorList>
            <person name="Goeker M."/>
        </authorList>
    </citation>
    <scope>NUCLEOTIDE SEQUENCE [LARGE SCALE GENOMIC DNA]</scope>
    <source>
        <strain evidence="1 2">DSM 4737</strain>
    </source>
</reference>
<organism evidence="1 2">
    <name type="scientific">Brevundimonas variabilis</name>
    <dbReference type="NCBI Taxonomy" id="74312"/>
    <lineage>
        <taxon>Bacteria</taxon>
        <taxon>Pseudomonadati</taxon>
        <taxon>Pseudomonadota</taxon>
        <taxon>Alphaproteobacteria</taxon>
        <taxon>Caulobacterales</taxon>
        <taxon>Caulobacteraceae</taxon>
        <taxon>Brevundimonas</taxon>
    </lineage>
</organism>
<evidence type="ECO:0000313" key="2">
    <source>
        <dbReference type="Proteomes" id="UP000545037"/>
    </source>
</evidence>
<sequence>MTTKSTTRLVRLGAARKLTRAVTEGDYAELNTSKLYDIPPGE</sequence>
<dbReference type="EMBL" id="JACHOR010000003">
    <property type="protein sequence ID" value="MBB5746539.1"/>
    <property type="molecule type" value="Genomic_DNA"/>
</dbReference>
<dbReference type="AlphaFoldDB" id="A0A7W9CJC3"/>
<dbReference type="Proteomes" id="UP000545037">
    <property type="component" value="Unassembled WGS sequence"/>
</dbReference>